<dbReference type="AlphaFoldDB" id="A0A212QP73"/>
<protein>
    <submittedName>
        <fullName evidence="1">Uncharacterized protein</fullName>
    </submittedName>
</protein>
<evidence type="ECO:0000313" key="2">
    <source>
        <dbReference type="Proteomes" id="UP000197065"/>
    </source>
</evidence>
<gene>
    <name evidence="1" type="ORF">SAMN07250955_102134</name>
</gene>
<sequence>MGARAISAGGVSLLTPHGAGVFLGPSFEINRLSFRVGQQCFF</sequence>
<accession>A0A212QP73</accession>
<name>A0A212QP73_9PROT</name>
<evidence type="ECO:0000313" key="1">
    <source>
        <dbReference type="EMBL" id="SNB61169.1"/>
    </source>
</evidence>
<dbReference type="Proteomes" id="UP000197065">
    <property type="component" value="Unassembled WGS sequence"/>
</dbReference>
<keyword evidence="2" id="KW-1185">Reference proteome</keyword>
<proteinExistence type="predicted"/>
<reference evidence="1 2" key="1">
    <citation type="submission" date="2017-06" db="EMBL/GenBank/DDBJ databases">
        <authorList>
            <person name="Kim H.J."/>
            <person name="Triplett B.A."/>
        </authorList>
    </citation>
    <scope>NUCLEOTIDE SEQUENCE [LARGE SCALE GENOMIC DNA]</scope>
    <source>
        <strain evidence="1 2">B29T1</strain>
    </source>
</reference>
<dbReference type="EMBL" id="FYEH01000002">
    <property type="protein sequence ID" value="SNB61169.1"/>
    <property type="molecule type" value="Genomic_DNA"/>
</dbReference>
<organism evidence="1 2">
    <name type="scientific">Arboricoccus pini</name>
    <dbReference type="NCBI Taxonomy" id="1963835"/>
    <lineage>
        <taxon>Bacteria</taxon>
        <taxon>Pseudomonadati</taxon>
        <taxon>Pseudomonadota</taxon>
        <taxon>Alphaproteobacteria</taxon>
        <taxon>Geminicoccales</taxon>
        <taxon>Geminicoccaceae</taxon>
        <taxon>Arboricoccus</taxon>
    </lineage>
</organism>